<dbReference type="EMBL" id="CP136865">
    <property type="protein sequence ID" value="WOJ97435.1"/>
    <property type="molecule type" value="Genomic_DNA"/>
</dbReference>
<evidence type="ECO:0000256" key="2">
    <source>
        <dbReference type="ARBA" id="ARBA00009840"/>
    </source>
</evidence>
<keyword evidence="7" id="KW-1133">Transmembrane helix</keyword>
<keyword evidence="9" id="KW-1185">Reference proteome</keyword>
<evidence type="ECO:0000256" key="5">
    <source>
        <dbReference type="SAM" id="Coils"/>
    </source>
</evidence>
<evidence type="ECO:0000256" key="1">
    <source>
        <dbReference type="ARBA" id="ARBA00003416"/>
    </source>
</evidence>
<organism evidence="8 9">
    <name type="scientific">Congregibacter brevis</name>
    <dbReference type="NCBI Taxonomy" id="3081201"/>
    <lineage>
        <taxon>Bacteria</taxon>
        <taxon>Pseudomonadati</taxon>
        <taxon>Pseudomonadota</taxon>
        <taxon>Gammaproteobacteria</taxon>
        <taxon>Cellvibrionales</taxon>
        <taxon>Halieaceae</taxon>
        <taxon>Congregibacter</taxon>
    </lineage>
</organism>
<keyword evidence="7" id="KW-0472">Membrane</keyword>
<dbReference type="InterPro" id="IPR003798">
    <property type="entry name" value="DNA_recombination_RmuC"/>
</dbReference>
<keyword evidence="4" id="KW-0233">DNA recombination</keyword>
<evidence type="ECO:0000256" key="3">
    <source>
        <dbReference type="ARBA" id="ARBA00023054"/>
    </source>
</evidence>
<protein>
    <submittedName>
        <fullName evidence="8">DNA recombination protein RmuC</fullName>
    </submittedName>
</protein>
<feature type="coiled-coil region" evidence="5">
    <location>
        <begin position="40"/>
        <end position="127"/>
    </location>
</feature>
<feature type="region of interest" description="Disordered" evidence="6">
    <location>
        <begin position="461"/>
        <end position="485"/>
    </location>
</feature>
<accession>A0ABZ0IE76</accession>
<keyword evidence="7" id="KW-0812">Transmembrane</keyword>
<comment type="similarity">
    <text evidence="2">Belongs to the RmuC family.</text>
</comment>
<evidence type="ECO:0000313" key="9">
    <source>
        <dbReference type="Proteomes" id="UP001626549"/>
    </source>
</evidence>
<dbReference type="PANTHER" id="PTHR30563:SF0">
    <property type="entry name" value="DNA RECOMBINATION PROTEIN RMUC"/>
    <property type="match status" value="1"/>
</dbReference>
<gene>
    <name evidence="8" type="primary">rmuC</name>
    <name evidence="8" type="ORF">R0137_02410</name>
</gene>
<feature type="transmembrane region" description="Helical" evidence="7">
    <location>
        <begin position="12"/>
        <end position="28"/>
    </location>
</feature>
<name>A0ABZ0IE76_9GAMM</name>
<dbReference type="RefSeq" id="WP_407328275.1">
    <property type="nucleotide sequence ID" value="NZ_CP136865.1"/>
</dbReference>
<dbReference type="Proteomes" id="UP001626549">
    <property type="component" value="Chromosome"/>
</dbReference>
<evidence type="ECO:0000256" key="4">
    <source>
        <dbReference type="ARBA" id="ARBA00023172"/>
    </source>
</evidence>
<comment type="function">
    <text evidence="1">Involved in DNA recombination.</text>
</comment>
<evidence type="ECO:0000256" key="7">
    <source>
        <dbReference type="SAM" id="Phobius"/>
    </source>
</evidence>
<feature type="compositionally biased region" description="Acidic residues" evidence="6">
    <location>
        <begin position="476"/>
        <end position="485"/>
    </location>
</feature>
<proteinExistence type="inferred from homology"/>
<dbReference type="PANTHER" id="PTHR30563">
    <property type="entry name" value="DNA RECOMBINATION PROTEIN RMUC"/>
    <property type="match status" value="1"/>
</dbReference>
<keyword evidence="3 5" id="KW-0175">Coiled coil</keyword>
<reference evidence="8 9" key="1">
    <citation type="submission" date="2023-10" db="EMBL/GenBank/DDBJ databases">
        <title>Two novel species belonging to the OM43/NOR5 clade.</title>
        <authorList>
            <person name="Park M."/>
        </authorList>
    </citation>
    <scope>NUCLEOTIDE SEQUENCE [LARGE SCALE GENOMIC DNA]</scope>
    <source>
        <strain evidence="8 9">IMCC45268</strain>
    </source>
</reference>
<dbReference type="Pfam" id="PF02646">
    <property type="entry name" value="RmuC"/>
    <property type="match status" value="1"/>
</dbReference>
<evidence type="ECO:0000256" key="6">
    <source>
        <dbReference type="SAM" id="MobiDB-lite"/>
    </source>
</evidence>
<evidence type="ECO:0000313" key="8">
    <source>
        <dbReference type="EMBL" id="WOJ97435.1"/>
    </source>
</evidence>
<sequence>MIETALNDPSLWYAIAGLVCGGFIAWLWRGAEVTKTHGDLKEQGDRLQELEIAHASLLSEREVLAEQFRQMSERVSELQQERNSLATTNAGLSARQSADQEKHKEQLALLERSKQQLAIEFENLANRIFEERGKKFSQDNQQSMESLLKPFGDQIHRFQSRINEVHAQSIRGNESLAGELRNMMGVGLKMSDQAENLAKALKGDKKTTGNWGEVQLERTLQLAGLEPGSHYEAQSSFRDSEGKRRIPDFVIKLPDGKHLVVDSKVSLVDYDRAVAAETDEERNEALKAHGAALKRHIDDLSSKDYSALGGMNSPELVFMFMPIEAAYIEALKFNRELFNDGYRKNVIMVSHTTLLPMLRTVASLWIAYRSNEEAREISELAGDIYNKVCLVGNRLEDMGKTLNTATDKYNKTVTALVGKQGLYGKVERFKSTAANAKGELPAAVTQHPTIEHDRLGILTADNTISETKKSSTEPPLVDETEASSD</sequence>